<dbReference type="RefSeq" id="WP_122077778.1">
    <property type="nucleotide sequence ID" value="NZ_RFFL01000009.1"/>
</dbReference>
<keyword evidence="3" id="KW-1185">Reference proteome</keyword>
<reference evidence="2 3" key="1">
    <citation type="submission" date="2018-10" db="EMBL/GenBank/DDBJ databases">
        <title>Pseudomonas sp. GL14 genome.</title>
        <authorList>
            <person name="Peng J."/>
            <person name="Liu Z.-P."/>
        </authorList>
    </citation>
    <scope>NUCLEOTIDE SEQUENCE [LARGE SCALE GENOMIC DNA]</scope>
    <source>
        <strain evidence="2 3">GL14</strain>
    </source>
</reference>
<dbReference type="GeneID" id="84610008"/>
<protein>
    <recommendedName>
        <fullName evidence="4">Restriction alleviation protein Lar</fullName>
    </recommendedName>
</protein>
<name>A0ABX9V3V9_9GAMM</name>
<feature type="coiled-coil region" evidence="1">
    <location>
        <begin position="90"/>
        <end position="117"/>
    </location>
</feature>
<accession>A0ABX9V3V9</accession>
<comment type="caution">
    <text evidence="2">The sequence shown here is derived from an EMBL/GenBank/DDBJ whole genome shotgun (WGS) entry which is preliminary data.</text>
</comment>
<sequence>MSDELKPCPFCNGEGVIYEYSTVETCPCSMRPAQPAEAEGVEVVAAFVYDNDMLLCVDFDPKARMGTADGTALVHQSDHLAALSAVTAERDRLRSKWARVESERDQLRAKVEMLREDAERWRYVSLQGDDTHWLNLLRVDLDDFGGNINAAVDALIDGEAPALAAKEA</sequence>
<dbReference type="Proteomes" id="UP000269134">
    <property type="component" value="Unassembled WGS sequence"/>
</dbReference>
<gene>
    <name evidence="2" type="ORF">EA795_13270</name>
</gene>
<evidence type="ECO:0000313" key="3">
    <source>
        <dbReference type="Proteomes" id="UP000269134"/>
    </source>
</evidence>
<dbReference type="EMBL" id="RFFL01000009">
    <property type="protein sequence ID" value="RMI00484.1"/>
    <property type="molecule type" value="Genomic_DNA"/>
</dbReference>
<organism evidence="2 3">
    <name type="scientific">Stutzerimonas nitrititolerans</name>
    <dbReference type="NCBI Taxonomy" id="2482751"/>
    <lineage>
        <taxon>Bacteria</taxon>
        <taxon>Pseudomonadati</taxon>
        <taxon>Pseudomonadota</taxon>
        <taxon>Gammaproteobacteria</taxon>
        <taxon>Pseudomonadales</taxon>
        <taxon>Pseudomonadaceae</taxon>
        <taxon>Stutzerimonas</taxon>
    </lineage>
</organism>
<keyword evidence="1" id="KW-0175">Coiled coil</keyword>
<evidence type="ECO:0000256" key="1">
    <source>
        <dbReference type="SAM" id="Coils"/>
    </source>
</evidence>
<evidence type="ECO:0008006" key="4">
    <source>
        <dbReference type="Google" id="ProtNLM"/>
    </source>
</evidence>
<proteinExistence type="predicted"/>
<evidence type="ECO:0000313" key="2">
    <source>
        <dbReference type="EMBL" id="RMI00484.1"/>
    </source>
</evidence>